<evidence type="ECO:0000313" key="2">
    <source>
        <dbReference type="Proteomes" id="UP000323454"/>
    </source>
</evidence>
<accession>A0A5B2WZR2</accession>
<comment type="caution">
    <text evidence="1">The sequence shown here is derived from an EMBL/GenBank/DDBJ whole genome shotgun (WGS) entry which is preliminary data.</text>
</comment>
<dbReference type="PANTHER" id="PTHR43235:SF1">
    <property type="entry name" value="GLUTAMINE AMIDOTRANSFERASE PB2B2.05-RELATED"/>
    <property type="match status" value="1"/>
</dbReference>
<protein>
    <submittedName>
        <fullName evidence="1">Gamma-glutamyl-gamma-aminobutyrate hydrolase family protein</fullName>
    </submittedName>
</protein>
<dbReference type="InterPro" id="IPR044668">
    <property type="entry name" value="PuuD-like"/>
</dbReference>
<dbReference type="OrthoDB" id="9813383at2"/>
<keyword evidence="1" id="KW-0378">Hydrolase</keyword>
<dbReference type="AlphaFoldDB" id="A0A5B2WZR2"/>
<sequence length="247" mass="26230">MASNGSDRRPVIGVSTYLEPARYGVWDVEAALLHRNYVDLVALAGGNPILLPPVGDWQDQSVALLDGLVLAGGADLDPASYGRPAHPRAGAAQAHRDRSEFALLSAALAADLPLLGVCRGMQILNVALGGTLHQHLPDRLDHRDHQPAPGVFGETGVVLDADSRLGGLLGERAAVRCHHHQAIDAVAPRLRVVGRAADGTVEAVELPDADFAIGVQWHPEQDLTDVRLLTALVRAAHQHSRAKRSVV</sequence>
<reference evidence="1 2" key="1">
    <citation type="submission" date="2019-09" db="EMBL/GenBank/DDBJ databases">
        <title>Goodfellowia gen. nov., a new genus of the Pseudonocardineae related to Actinoalloteichus, containing Goodfellowia coeruleoviolacea gen. nov., comb. nov. gen. nov., comb. nov.</title>
        <authorList>
            <person name="Labeda D."/>
        </authorList>
    </citation>
    <scope>NUCLEOTIDE SEQUENCE [LARGE SCALE GENOMIC DNA]</scope>
    <source>
        <strain evidence="1 2">AN110305</strain>
    </source>
</reference>
<evidence type="ECO:0000313" key="1">
    <source>
        <dbReference type="EMBL" id="KAA2256096.1"/>
    </source>
</evidence>
<dbReference type="GO" id="GO:0005829">
    <property type="term" value="C:cytosol"/>
    <property type="evidence" value="ECO:0007669"/>
    <property type="project" value="TreeGrafter"/>
</dbReference>
<gene>
    <name evidence="1" type="ORF">F0L68_27000</name>
</gene>
<dbReference type="InterPro" id="IPR011697">
    <property type="entry name" value="Peptidase_C26"/>
</dbReference>
<dbReference type="Pfam" id="PF07722">
    <property type="entry name" value="Peptidase_C26"/>
    <property type="match status" value="1"/>
</dbReference>
<dbReference type="PANTHER" id="PTHR43235">
    <property type="entry name" value="GLUTAMINE AMIDOTRANSFERASE PB2B2.05-RELATED"/>
    <property type="match status" value="1"/>
</dbReference>
<proteinExistence type="predicted"/>
<dbReference type="CDD" id="cd01745">
    <property type="entry name" value="GATase1_2"/>
    <property type="match status" value="1"/>
</dbReference>
<keyword evidence="2" id="KW-1185">Reference proteome</keyword>
<dbReference type="RefSeq" id="WP_149852626.1">
    <property type="nucleotide sequence ID" value="NZ_VUOB01000053.1"/>
</dbReference>
<dbReference type="InterPro" id="IPR029062">
    <property type="entry name" value="Class_I_gatase-like"/>
</dbReference>
<dbReference type="EMBL" id="VUOB01000053">
    <property type="protein sequence ID" value="KAA2256096.1"/>
    <property type="molecule type" value="Genomic_DNA"/>
</dbReference>
<dbReference type="GO" id="GO:0033969">
    <property type="term" value="F:gamma-glutamyl-gamma-aminobutyrate hydrolase activity"/>
    <property type="evidence" value="ECO:0007669"/>
    <property type="project" value="TreeGrafter"/>
</dbReference>
<dbReference type="PROSITE" id="PS51273">
    <property type="entry name" value="GATASE_TYPE_1"/>
    <property type="match status" value="1"/>
</dbReference>
<dbReference type="SUPFAM" id="SSF52317">
    <property type="entry name" value="Class I glutamine amidotransferase-like"/>
    <property type="match status" value="1"/>
</dbReference>
<dbReference type="Proteomes" id="UP000323454">
    <property type="component" value="Unassembled WGS sequence"/>
</dbReference>
<dbReference type="Gene3D" id="3.40.50.880">
    <property type="match status" value="1"/>
</dbReference>
<reference evidence="1 2" key="2">
    <citation type="submission" date="2019-09" db="EMBL/GenBank/DDBJ databases">
        <authorList>
            <person name="Jin C."/>
        </authorList>
    </citation>
    <scope>NUCLEOTIDE SEQUENCE [LARGE SCALE GENOMIC DNA]</scope>
    <source>
        <strain evidence="1 2">AN110305</strain>
    </source>
</reference>
<organism evidence="1 2">
    <name type="scientific">Solihabitans fulvus</name>
    <dbReference type="NCBI Taxonomy" id="1892852"/>
    <lineage>
        <taxon>Bacteria</taxon>
        <taxon>Bacillati</taxon>
        <taxon>Actinomycetota</taxon>
        <taxon>Actinomycetes</taxon>
        <taxon>Pseudonocardiales</taxon>
        <taxon>Pseudonocardiaceae</taxon>
        <taxon>Solihabitans</taxon>
    </lineage>
</organism>
<name>A0A5B2WZR2_9PSEU</name>
<dbReference type="GO" id="GO:0006598">
    <property type="term" value="P:polyamine catabolic process"/>
    <property type="evidence" value="ECO:0007669"/>
    <property type="project" value="TreeGrafter"/>
</dbReference>